<name>A0AAV0BNW6_PHAPC</name>
<dbReference type="EC" id="3.5.1.23" evidence="4"/>
<dbReference type="PANTHER" id="PTHR12670">
    <property type="entry name" value="CERAMIDASE"/>
    <property type="match status" value="1"/>
</dbReference>
<feature type="binding site" evidence="3">
    <location>
        <position position="264"/>
    </location>
    <ligand>
        <name>Zn(2+)</name>
        <dbReference type="ChEBI" id="CHEBI:29105"/>
    </ligand>
</feature>
<evidence type="ECO:0000256" key="1">
    <source>
        <dbReference type="ARBA" id="ARBA00009835"/>
    </source>
</evidence>
<dbReference type="Pfam" id="PF04734">
    <property type="entry name" value="Ceramidase_alk"/>
    <property type="match status" value="1"/>
</dbReference>
<keyword evidence="3" id="KW-0479">Metal-binding</keyword>
<evidence type="ECO:0000259" key="7">
    <source>
        <dbReference type="Pfam" id="PF17048"/>
    </source>
</evidence>
<evidence type="ECO:0000256" key="5">
    <source>
        <dbReference type="SAM" id="MobiDB-lite"/>
    </source>
</evidence>
<dbReference type="GO" id="GO:0046514">
    <property type="term" value="P:ceramide catabolic process"/>
    <property type="evidence" value="ECO:0007669"/>
    <property type="project" value="InterPro"/>
</dbReference>
<feature type="region of interest" description="Disordered" evidence="5">
    <location>
        <begin position="206"/>
        <end position="230"/>
    </location>
</feature>
<dbReference type="Gene3D" id="2.60.40.2300">
    <property type="entry name" value="Neutral/alkaline non-lysosomal ceramidase, C-terminal domain"/>
    <property type="match status" value="1"/>
</dbReference>
<proteinExistence type="inferred from homology"/>
<dbReference type="InterPro" id="IPR006823">
    <property type="entry name" value="Ceramidase_alk"/>
</dbReference>
<evidence type="ECO:0000256" key="2">
    <source>
        <dbReference type="ARBA" id="ARBA00022801"/>
    </source>
</evidence>
<dbReference type="AlphaFoldDB" id="A0AAV0BNW6"/>
<reference evidence="8" key="1">
    <citation type="submission" date="2022-06" db="EMBL/GenBank/DDBJ databases">
        <authorList>
            <consortium name="SYNGENTA / RWTH Aachen University"/>
        </authorList>
    </citation>
    <scope>NUCLEOTIDE SEQUENCE</scope>
</reference>
<dbReference type="GO" id="GO:0005576">
    <property type="term" value="C:extracellular region"/>
    <property type="evidence" value="ECO:0007669"/>
    <property type="project" value="TreeGrafter"/>
</dbReference>
<dbReference type="EMBL" id="CALTRL010006035">
    <property type="protein sequence ID" value="CAH7688992.1"/>
    <property type="molecule type" value="Genomic_DNA"/>
</dbReference>
<evidence type="ECO:0000256" key="4">
    <source>
        <dbReference type="RuleBase" id="RU366019"/>
    </source>
</evidence>
<dbReference type="Pfam" id="PF17048">
    <property type="entry name" value="Ceramidse_alk_C"/>
    <property type="match status" value="1"/>
</dbReference>
<feature type="compositionally biased region" description="Polar residues" evidence="5">
    <location>
        <begin position="206"/>
        <end position="223"/>
    </location>
</feature>
<dbReference type="Proteomes" id="UP001153365">
    <property type="component" value="Unassembled WGS sequence"/>
</dbReference>
<dbReference type="InterPro" id="IPR031329">
    <property type="entry name" value="NEUT/ALK_ceramidase_N"/>
</dbReference>
<accession>A0AAV0BNW6</accession>
<sequence length="744" mass="82159">MIITLNRFCLKNLLLYSDLRGSDLRRWNRCESLKKYFSNPECRTEVQISHGGTIEKDSSDDGDSFLLGVGIGDITGPIVEVEMMGYANVKQIGTGLQMRLRSRAFIVSDLSKENIWVLVNAVRDTAVRRGVVEELEKQYPGVFSQKNVALVGTHSHAGVAGFIQNLLPQITSKGFVKENYEAIVTGTVLAIKRAYENLSRGELSHGTTELLDTNSNRSPSAYDSNPKEETDRYDYNVDKVFDLVKFMSSSDNKPKGFMSWFAVHGTSMFRTLIGSDNKGMAAYLYESTVEPDSFPGNTSFVAGFFQSNVGDTTPNVLGAYCESGPYAGELCSFDKSLCGNRAEPCQGRGPAFPQSDWESTSVIGENQKKAAEKLMSTNLNIIRGSVKSVYTTVDMSSYRFREPGGNLAKTCPPAMGYAFAGGTTDGPGAFDFYQGNNHSKIDQNPLWNLVGSAVGGFPTKEQVNCHNPKPILLNTGFASFPYDWSPKVVDIQIFKVGQLVILIVPGEFTTMSGRRLRESVQKQLAAEGILGEEAVVILTGPANTYTHYVSTEEEYKAQRYEGASTIYGPKTLGAYIDIYTKHVGFLSEKNNSRASPGPGTSDLRTKALSFVSNVKFDGHPTGRPFGEVLIDVNISKAYSPLDLVEVTFQAANPRNDLLLEDSYFYVQTHGKDNVWRNVRSDSHPSTKFEWKNVNHLLSHSEAKVKNTTAGNYRIFYKGHSKSLNSNITPFTGISNTFYIKNSRK</sequence>
<dbReference type="GO" id="GO:0046512">
    <property type="term" value="P:sphingosine biosynthetic process"/>
    <property type="evidence" value="ECO:0007669"/>
    <property type="project" value="TreeGrafter"/>
</dbReference>
<gene>
    <name evidence="8" type="ORF">PPACK8108_LOCUS24043</name>
</gene>
<keyword evidence="2 4" id="KW-0378">Hydrolase</keyword>
<evidence type="ECO:0000313" key="9">
    <source>
        <dbReference type="Proteomes" id="UP001153365"/>
    </source>
</evidence>
<dbReference type="GO" id="GO:0017040">
    <property type="term" value="F:N-acylsphingosine amidohydrolase activity"/>
    <property type="evidence" value="ECO:0007669"/>
    <property type="project" value="UniProtKB-UniRule"/>
</dbReference>
<dbReference type="GO" id="GO:0016020">
    <property type="term" value="C:membrane"/>
    <property type="evidence" value="ECO:0007669"/>
    <property type="project" value="GOC"/>
</dbReference>
<evidence type="ECO:0000256" key="3">
    <source>
        <dbReference type="PIRSR" id="PIRSR606823-2"/>
    </source>
</evidence>
<organism evidence="8 9">
    <name type="scientific">Phakopsora pachyrhizi</name>
    <name type="common">Asian soybean rust disease fungus</name>
    <dbReference type="NCBI Taxonomy" id="170000"/>
    <lineage>
        <taxon>Eukaryota</taxon>
        <taxon>Fungi</taxon>
        <taxon>Dikarya</taxon>
        <taxon>Basidiomycota</taxon>
        <taxon>Pucciniomycotina</taxon>
        <taxon>Pucciniomycetes</taxon>
        <taxon>Pucciniales</taxon>
        <taxon>Phakopsoraceae</taxon>
        <taxon>Phakopsora</taxon>
    </lineage>
</organism>
<protein>
    <recommendedName>
        <fullName evidence="4">Neutral ceramidase</fullName>
        <ecNumber evidence="4">3.5.1.23</ecNumber>
    </recommendedName>
</protein>
<keyword evidence="3" id="KW-0862">Zinc</keyword>
<dbReference type="PANTHER" id="PTHR12670:SF1">
    <property type="entry name" value="NEUTRAL CERAMIDASE"/>
    <property type="match status" value="1"/>
</dbReference>
<dbReference type="InterPro" id="IPR031331">
    <property type="entry name" value="NEUT/ALK_ceramidase_C"/>
</dbReference>
<feature type="binding site" evidence="3">
    <location>
        <position position="154"/>
    </location>
    <ligand>
        <name>Zn(2+)</name>
        <dbReference type="ChEBI" id="CHEBI:29105"/>
    </ligand>
</feature>
<keyword evidence="4" id="KW-0443">Lipid metabolism</keyword>
<dbReference type="InterPro" id="IPR038445">
    <property type="entry name" value="NCDase_C_sf"/>
</dbReference>
<comment type="cofactor">
    <cofactor evidence="3">
        <name>Zn(2+)</name>
        <dbReference type="ChEBI" id="CHEBI:29105"/>
    </cofactor>
    <text evidence="3">Binds 1 zinc ion per subunit.</text>
</comment>
<comment type="caution">
    <text evidence="8">The sequence shown here is derived from an EMBL/GenBank/DDBJ whole genome shotgun (WGS) entry which is preliminary data.</text>
</comment>
<feature type="binding site" evidence="3">
    <location>
        <position position="507"/>
    </location>
    <ligand>
        <name>Zn(2+)</name>
        <dbReference type="ChEBI" id="CHEBI:29105"/>
    </ligand>
</feature>
<evidence type="ECO:0000313" key="8">
    <source>
        <dbReference type="EMBL" id="CAH7688992.1"/>
    </source>
</evidence>
<dbReference type="GO" id="GO:0042759">
    <property type="term" value="P:long-chain fatty acid biosynthetic process"/>
    <property type="evidence" value="ECO:0007669"/>
    <property type="project" value="TreeGrafter"/>
</dbReference>
<comment type="catalytic activity">
    <reaction evidence="4">
        <text>an N-acylsphing-4-enine + H2O = sphing-4-enine + a fatty acid</text>
        <dbReference type="Rhea" id="RHEA:20856"/>
        <dbReference type="ChEBI" id="CHEBI:15377"/>
        <dbReference type="ChEBI" id="CHEBI:28868"/>
        <dbReference type="ChEBI" id="CHEBI:52639"/>
        <dbReference type="ChEBI" id="CHEBI:57756"/>
        <dbReference type="EC" id="3.5.1.23"/>
    </reaction>
</comment>
<dbReference type="GO" id="GO:0046872">
    <property type="term" value="F:metal ion binding"/>
    <property type="evidence" value="ECO:0007669"/>
    <property type="project" value="UniProtKB-KW"/>
</dbReference>
<keyword evidence="4" id="KW-0746">Sphingolipid metabolism</keyword>
<evidence type="ECO:0000259" key="6">
    <source>
        <dbReference type="Pfam" id="PF04734"/>
    </source>
</evidence>
<feature type="domain" description="Neutral/alkaline non-lysosomal ceramidase N-terminal" evidence="6">
    <location>
        <begin position="65"/>
        <end position="576"/>
    </location>
</feature>
<feature type="domain" description="Neutral/alkaline non-lysosomal ceramidase C-terminal" evidence="7">
    <location>
        <begin position="580"/>
        <end position="739"/>
    </location>
</feature>
<feature type="binding site" evidence="3">
    <location>
        <position position="548"/>
    </location>
    <ligand>
        <name>Zn(2+)</name>
        <dbReference type="ChEBI" id="CHEBI:29105"/>
    </ligand>
</feature>
<keyword evidence="9" id="KW-1185">Reference proteome</keyword>
<comment type="similarity">
    <text evidence="1 4">Belongs to the neutral ceramidase family.</text>
</comment>